<sequence>MKQFKFMMMAVFAVLASFSAISCSDDDNVAQSNHDRKMEAVTAEVKAGKQHDTALLLVTFGSTWDAPQETFKSMKKQFAEKFNNMDVYFSFTSEICMTRCAAKGWNYYAPSFYLEAIGLAGYKTVCVQSLHVIPGEEYLRVQSVVKDFHNSGDHPEFGDVKVYLAGPLLESEADVKAVARLLNDVYENKVTEGKIVTFMGHGNPEGWNYGNGNSRYTMLEEELQKLNPNYYVATVDMKDNYVDDMINRMKTAGKTSGNVICHPLMSIAGDHANNDMKGGVSEAEPEEGSWRYELNKAGYTCPIGNCNIKGLGDYKEIVNVWISHMQNALQNAPMYDPSAKE</sequence>
<gene>
    <name evidence="2" type="ordered locus">Bache_2225</name>
</gene>
<evidence type="ECO:0000313" key="3">
    <source>
        <dbReference type="Proteomes" id="UP000008630"/>
    </source>
</evidence>
<dbReference type="EMBL" id="CP002352">
    <property type="protein sequence ID" value="ADV44194.1"/>
    <property type="molecule type" value="Genomic_DNA"/>
</dbReference>
<dbReference type="STRING" id="693979.Bache_2225"/>
<organism evidence="2 3">
    <name type="scientific">Bacteroides helcogenes (strain ATCC 35417 / DSM 20613 / JCM 6297 / CCUG 15421 / P 36-108)</name>
    <dbReference type="NCBI Taxonomy" id="693979"/>
    <lineage>
        <taxon>Bacteria</taxon>
        <taxon>Pseudomonadati</taxon>
        <taxon>Bacteroidota</taxon>
        <taxon>Bacteroidia</taxon>
        <taxon>Bacteroidales</taxon>
        <taxon>Bacteroidaceae</taxon>
        <taxon>Bacteroides</taxon>
    </lineage>
</organism>
<accession>E6SSW3</accession>
<dbReference type="AlphaFoldDB" id="E6SSW3"/>
<dbReference type="PROSITE" id="PS51257">
    <property type="entry name" value="PROKAR_LIPOPROTEIN"/>
    <property type="match status" value="1"/>
</dbReference>
<dbReference type="InterPro" id="IPR010388">
    <property type="entry name" value="Anaerobic_Co-chelatase"/>
</dbReference>
<name>E6SSW3_BACT6</name>
<dbReference type="HOGENOM" id="CLU_036584_1_2_10"/>
<dbReference type="GO" id="GO:0016852">
    <property type="term" value="F:sirohydrochlorin cobaltochelatase activity"/>
    <property type="evidence" value="ECO:0007669"/>
    <property type="project" value="InterPro"/>
</dbReference>
<evidence type="ECO:0000313" key="2">
    <source>
        <dbReference type="EMBL" id="ADV44194.1"/>
    </source>
</evidence>
<proteinExistence type="predicted"/>
<dbReference type="eggNOG" id="COG4822">
    <property type="taxonomic scope" value="Bacteria"/>
</dbReference>
<feature type="chain" id="PRO_5003211574" evidence="1">
    <location>
        <begin position="23"/>
        <end position="341"/>
    </location>
</feature>
<dbReference type="Pfam" id="PF06180">
    <property type="entry name" value="CbiK"/>
    <property type="match status" value="1"/>
</dbReference>
<evidence type="ECO:0000256" key="1">
    <source>
        <dbReference type="SAM" id="SignalP"/>
    </source>
</evidence>
<reference evidence="2 3" key="2">
    <citation type="journal article" date="2011" name="Stand. Genomic Sci.">
        <title>Complete genome sequence of Bacteroides helcogenes type strain (P 36-108).</title>
        <authorList>
            <person name="Pati A."/>
            <person name="Gronow S."/>
            <person name="Zeytun A."/>
            <person name="Lapidus A."/>
            <person name="Nolan M."/>
            <person name="Hammon N."/>
            <person name="Deshpande S."/>
            <person name="Cheng J.F."/>
            <person name="Tapia R."/>
            <person name="Han C."/>
            <person name="Goodwin L."/>
            <person name="Pitluck S."/>
            <person name="Liolios K."/>
            <person name="Pagani I."/>
            <person name="Ivanova N."/>
            <person name="Mavromatis K."/>
            <person name="Chen A."/>
            <person name="Palaniappan K."/>
            <person name="Land M."/>
            <person name="Hauser L."/>
            <person name="Chang Y.J."/>
            <person name="Jeffries C.D."/>
            <person name="Detter J.C."/>
            <person name="Brambilla E."/>
            <person name="Rohde M."/>
            <person name="Goker M."/>
            <person name="Woyke T."/>
            <person name="Bristow J."/>
            <person name="Eisen J.A."/>
            <person name="Markowitz V."/>
            <person name="Hugenholtz P."/>
            <person name="Kyrpides N.C."/>
            <person name="Klenk H.P."/>
            <person name="Lucas S."/>
        </authorList>
    </citation>
    <scope>NUCLEOTIDE SEQUENCE [LARGE SCALE GENOMIC DNA]</scope>
    <source>
        <strain evidence="3">ATCC 35417 / DSM 20613 / JCM 6297 / CCUG 15421 / P 36-108</strain>
    </source>
</reference>
<dbReference type="RefSeq" id="WP_013547785.1">
    <property type="nucleotide sequence ID" value="NC_014933.1"/>
</dbReference>
<dbReference type="GO" id="GO:0019251">
    <property type="term" value="P:anaerobic cobalamin biosynthetic process"/>
    <property type="evidence" value="ECO:0007669"/>
    <property type="project" value="InterPro"/>
</dbReference>
<keyword evidence="1" id="KW-0732">Signal</keyword>
<dbReference type="Proteomes" id="UP000008630">
    <property type="component" value="Chromosome"/>
</dbReference>
<reference key="1">
    <citation type="submission" date="2010-11" db="EMBL/GenBank/DDBJ databases">
        <title>The complete genome of Bacteroides helcogenes P 36-108.</title>
        <authorList>
            <consortium name="US DOE Joint Genome Institute (JGI-PGF)"/>
            <person name="Lucas S."/>
            <person name="Copeland A."/>
            <person name="Lapidus A."/>
            <person name="Bruce D."/>
            <person name="Goodwin L."/>
            <person name="Pitluck S."/>
            <person name="Kyrpides N."/>
            <person name="Mavromatis K."/>
            <person name="Ivanova N."/>
            <person name="Zeytun A."/>
            <person name="Brettin T."/>
            <person name="Detter J.C."/>
            <person name="Tapia R."/>
            <person name="Han C."/>
            <person name="Land M."/>
            <person name="Hauser L."/>
            <person name="Markowitz V."/>
            <person name="Cheng J.-F."/>
            <person name="Hugenholtz P."/>
            <person name="Woyke T."/>
            <person name="Wu D."/>
            <person name="Gronow S."/>
            <person name="Wellnitz S."/>
            <person name="Brambilla E."/>
            <person name="Klenk H.-P."/>
            <person name="Eisen J.A."/>
        </authorList>
    </citation>
    <scope>NUCLEOTIDE SEQUENCE</scope>
    <source>
        <strain>P 36-108</strain>
    </source>
</reference>
<dbReference type="PATRIC" id="fig|693979.3.peg.2335"/>
<feature type="signal peptide" evidence="1">
    <location>
        <begin position="1"/>
        <end position="22"/>
    </location>
</feature>
<dbReference type="OrthoDB" id="9770331at2"/>
<dbReference type="SUPFAM" id="SSF53800">
    <property type="entry name" value="Chelatase"/>
    <property type="match status" value="1"/>
</dbReference>
<protein>
    <submittedName>
        <fullName evidence="2">Anaerobic cobalt chelatase</fullName>
    </submittedName>
</protein>
<keyword evidence="3" id="KW-1185">Reference proteome</keyword>
<dbReference type="KEGG" id="bhl:Bache_2225"/>
<dbReference type="Gene3D" id="3.40.50.1400">
    <property type="match status" value="2"/>
</dbReference>